<dbReference type="Proteomes" id="UP001605036">
    <property type="component" value="Unassembled WGS sequence"/>
</dbReference>
<evidence type="ECO:0000313" key="2">
    <source>
        <dbReference type="Proteomes" id="UP001605036"/>
    </source>
</evidence>
<name>A0ABD1Z4T4_9MARC</name>
<proteinExistence type="predicted"/>
<organism evidence="1 2">
    <name type="scientific">Riccia fluitans</name>
    <dbReference type="NCBI Taxonomy" id="41844"/>
    <lineage>
        <taxon>Eukaryota</taxon>
        <taxon>Viridiplantae</taxon>
        <taxon>Streptophyta</taxon>
        <taxon>Embryophyta</taxon>
        <taxon>Marchantiophyta</taxon>
        <taxon>Marchantiopsida</taxon>
        <taxon>Marchantiidae</taxon>
        <taxon>Marchantiales</taxon>
        <taxon>Ricciaceae</taxon>
        <taxon>Riccia</taxon>
    </lineage>
</organism>
<evidence type="ECO:0000313" key="1">
    <source>
        <dbReference type="EMBL" id="KAL2642676.1"/>
    </source>
</evidence>
<protein>
    <submittedName>
        <fullName evidence="1">Uncharacterized protein</fullName>
    </submittedName>
</protein>
<sequence length="78" mass="8839">MITARVVVTRRNVSSLLRSEDARIEEANSFGAPRLDLFSCIDGALSAIRPTAGFWAFLDIFKEILVDRLHHGNLRKRQ</sequence>
<keyword evidence="2" id="KW-1185">Reference proteome</keyword>
<accession>A0ABD1Z4T4</accession>
<gene>
    <name evidence="1" type="ORF">R1flu_010263</name>
</gene>
<dbReference type="EMBL" id="JBHFFA010000002">
    <property type="protein sequence ID" value="KAL2642676.1"/>
    <property type="molecule type" value="Genomic_DNA"/>
</dbReference>
<dbReference type="AlphaFoldDB" id="A0ABD1Z4T4"/>
<reference evidence="1 2" key="1">
    <citation type="submission" date="2024-09" db="EMBL/GenBank/DDBJ databases">
        <title>Chromosome-scale assembly of Riccia fluitans.</title>
        <authorList>
            <person name="Paukszto L."/>
            <person name="Sawicki J."/>
            <person name="Karawczyk K."/>
            <person name="Piernik-Szablinska J."/>
            <person name="Szczecinska M."/>
            <person name="Mazdziarz M."/>
        </authorList>
    </citation>
    <scope>NUCLEOTIDE SEQUENCE [LARGE SCALE GENOMIC DNA]</scope>
    <source>
        <strain evidence="1">Rf_01</strain>
        <tissue evidence="1">Aerial parts of the thallus</tissue>
    </source>
</reference>
<comment type="caution">
    <text evidence="1">The sequence shown here is derived from an EMBL/GenBank/DDBJ whole genome shotgun (WGS) entry which is preliminary data.</text>
</comment>